<dbReference type="SUPFAM" id="SSF46955">
    <property type="entry name" value="Putative DNA-binding domain"/>
    <property type="match status" value="1"/>
</dbReference>
<evidence type="ECO:0000313" key="4">
    <source>
        <dbReference type="EMBL" id="CAA9381544.1"/>
    </source>
</evidence>
<keyword evidence="1" id="KW-0238">DNA-binding</keyword>
<organism evidence="4">
    <name type="scientific">uncultured Nocardioidaceae bacterium</name>
    <dbReference type="NCBI Taxonomy" id="253824"/>
    <lineage>
        <taxon>Bacteria</taxon>
        <taxon>Bacillati</taxon>
        <taxon>Actinomycetota</taxon>
        <taxon>Actinomycetes</taxon>
        <taxon>Propionibacteriales</taxon>
        <taxon>Nocardioidaceae</taxon>
        <taxon>environmental samples</taxon>
    </lineage>
</organism>
<evidence type="ECO:0000259" key="3">
    <source>
        <dbReference type="PROSITE" id="PS50937"/>
    </source>
</evidence>
<feature type="compositionally biased region" description="Low complexity" evidence="2">
    <location>
        <begin position="95"/>
        <end position="106"/>
    </location>
</feature>
<feature type="domain" description="HTH merR-type" evidence="3">
    <location>
        <begin position="30"/>
        <end position="88"/>
    </location>
</feature>
<dbReference type="CDD" id="cd00592">
    <property type="entry name" value="HTH_MerR-like"/>
    <property type="match status" value="1"/>
</dbReference>
<accession>A0A6J4NCP7</accession>
<sequence length="245" mass="26752">MSPVGPARSQQRARWGIGQVLSELRTDFPDVSISKIRFLETEGLVEPERTQSGYRKFSRADVERLRYVLSAQRDQYLPLRVIREHLDAMDRGLDPPAAAGEPARAPQSRPDPEADMVDDDAPDRLRMSRLELLASSGLTDEQLTAFVGYGLLSPVAGTDHYDGTALRVATTLAAMAGYGLEPRHVRAYKTAAERQVGLIGQVAAPYRAQRGGDAQARAADVVRHLGQLSVQLHAALVDQGLAGMR</sequence>
<dbReference type="InterPro" id="IPR047057">
    <property type="entry name" value="MerR_fam"/>
</dbReference>
<dbReference type="PANTHER" id="PTHR30204">
    <property type="entry name" value="REDOX-CYCLING DRUG-SENSING TRANSCRIPTIONAL ACTIVATOR SOXR"/>
    <property type="match status" value="1"/>
</dbReference>
<dbReference type="InterPro" id="IPR009061">
    <property type="entry name" value="DNA-bd_dom_put_sf"/>
</dbReference>
<dbReference type="PROSITE" id="PS50937">
    <property type="entry name" value="HTH_MERR_2"/>
    <property type="match status" value="1"/>
</dbReference>
<reference evidence="4" key="1">
    <citation type="submission" date="2020-02" db="EMBL/GenBank/DDBJ databases">
        <authorList>
            <person name="Meier V. D."/>
        </authorList>
    </citation>
    <scope>NUCLEOTIDE SEQUENCE</scope>
    <source>
        <strain evidence="4">AVDCRST_MAG21</strain>
    </source>
</reference>
<dbReference type="Pfam" id="PF13411">
    <property type="entry name" value="MerR_1"/>
    <property type="match status" value="1"/>
</dbReference>
<dbReference type="PANTHER" id="PTHR30204:SF89">
    <property type="entry name" value="HTH MERR-TYPE DOMAIN-CONTAINING PROTEIN"/>
    <property type="match status" value="1"/>
</dbReference>
<name>A0A6J4NCP7_9ACTN</name>
<dbReference type="GO" id="GO:0003700">
    <property type="term" value="F:DNA-binding transcription factor activity"/>
    <property type="evidence" value="ECO:0007669"/>
    <property type="project" value="InterPro"/>
</dbReference>
<gene>
    <name evidence="4" type="ORF">AVDCRST_MAG21-1741</name>
</gene>
<evidence type="ECO:0000256" key="2">
    <source>
        <dbReference type="SAM" id="MobiDB-lite"/>
    </source>
</evidence>
<protein>
    <recommendedName>
        <fullName evidence="3">HTH merR-type domain-containing protein</fullName>
    </recommendedName>
</protein>
<evidence type="ECO:0000256" key="1">
    <source>
        <dbReference type="ARBA" id="ARBA00023125"/>
    </source>
</evidence>
<dbReference type="InterPro" id="IPR000551">
    <property type="entry name" value="MerR-type_HTH_dom"/>
</dbReference>
<feature type="region of interest" description="Disordered" evidence="2">
    <location>
        <begin position="91"/>
        <end position="120"/>
    </location>
</feature>
<dbReference type="Gene3D" id="1.10.1660.10">
    <property type="match status" value="1"/>
</dbReference>
<proteinExistence type="predicted"/>
<dbReference type="AlphaFoldDB" id="A0A6J4NCP7"/>
<dbReference type="GO" id="GO:0003677">
    <property type="term" value="F:DNA binding"/>
    <property type="evidence" value="ECO:0007669"/>
    <property type="project" value="UniProtKB-KW"/>
</dbReference>
<dbReference type="SMART" id="SM00422">
    <property type="entry name" value="HTH_MERR"/>
    <property type="match status" value="1"/>
</dbReference>
<dbReference type="EMBL" id="CADCUL010000151">
    <property type="protein sequence ID" value="CAA9381544.1"/>
    <property type="molecule type" value="Genomic_DNA"/>
</dbReference>